<gene>
    <name evidence="3" type="ORF">HQN79_00560</name>
</gene>
<dbReference type="EMBL" id="CP054020">
    <property type="protein sequence ID" value="QKI88167.1"/>
    <property type="molecule type" value="Genomic_DNA"/>
</dbReference>
<dbReference type="AlphaFoldDB" id="A0A7D4TCT0"/>
<evidence type="ECO:0000259" key="2">
    <source>
        <dbReference type="Pfam" id="PF01882"/>
    </source>
</evidence>
<dbReference type="InterPro" id="IPR002881">
    <property type="entry name" value="DUF58"/>
</dbReference>
<name>A0A7D4TCT0_9GAMM</name>
<dbReference type="Proteomes" id="UP000504724">
    <property type="component" value="Chromosome"/>
</dbReference>
<dbReference type="KEGG" id="txa:HQN79_00560"/>
<evidence type="ECO:0000313" key="3">
    <source>
        <dbReference type="EMBL" id="QKI88167.1"/>
    </source>
</evidence>
<feature type="compositionally biased region" description="Polar residues" evidence="1">
    <location>
        <begin position="28"/>
        <end position="42"/>
    </location>
</feature>
<protein>
    <submittedName>
        <fullName evidence="3">DUF58 domain-containing protein</fullName>
    </submittedName>
</protein>
<dbReference type="PANTHER" id="PTHR33608">
    <property type="entry name" value="BLL2464 PROTEIN"/>
    <property type="match status" value="1"/>
</dbReference>
<evidence type="ECO:0000313" key="4">
    <source>
        <dbReference type="Proteomes" id="UP000504724"/>
    </source>
</evidence>
<dbReference type="PANTHER" id="PTHR33608:SF12">
    <property type="entry name" value="DUF58 DOMAIN-CONTAINING PROTEIN"/>
    <property type="match status" value="1"/>
</dbReference>
<organism evidence="3 4">
    <name type="scientific">Thiomicrorhabdus xiamenensis</name>
    <dbReference type="NCBI Taxonomy" id="2739063"/>
    <lineage>
        <taxon>Bacteria</taxon>
        <taxon>Pseudomonadati</taxon>
        <taxon>Pseudomonadota</taxon>
        <taxon>Gammaproteobacteria</taxon>
        <taxon>Thiotrichales</taxon>
        <taxon>Piscirickettsiaceae</taxon>
        <taxon>Thiomicrorhabdus</taxon>
    </lineage>
</organism>
<proteinExistence type="predicted"/>
<keyword evidence="4" id="KW-1185">Reference proteome</keyword>
<dbReference type="RefSeq" id="WP_173283758.1">
    <property type="nucleotide sequence ID" value="NZ_CP054020.1"/>
</dbReference>
<dbReference type="Pfam" id="PF01882">
    <property type="entry name" value="DUF58"/>
    <property type="match status" value="1"/>
</dbReference>
<sequence length="325" mass="36807">MKPLDSQSFKALLNQLDAWNMQPDWGQKLSSQSLQGPQNSRMHGSGSEFAESRPYAHGDEIRHLDWRLMARSGEAFSRRFEEQRQAEWVIAVDMREPMWFGTRRQFKVSQALNLVAMIAWQAQRHNVSLQLWAFGDRLLRIPLTQLSGQSLVLSCLQSLNHSKSEWLAAGQRPVSLSKAMNELFTHTDAGASVFIVSDLHDFTENAEFAKQLIAWRQRLTLNFLWLYDPAEVALPAVPGLQLLGSMGKALRLDRLLERKAYQHWAQSHYARIEEALIKNGARFAAASSETPLQQLARVYLQLTAHNQGVLAAQQSTLSERGTTNG</sequence>
<reference evidence="3 4" key="1">
    <citation type="submission" date="2020-05" db="EMBL/GenBank/DDBJ databases">
        <title>Thiomicrorhabdus sediminis sp.nov. and Thiomicrorhabdus xiamenensis sp.nov., novel sulfur-oxidizing bacteria isolated from coastal sediment.</title>
        <authorList>
            <person name="Liu X."/>
        </authorList>
    </citation>
    <scope>NUCLEOTIDE SEQUENCE [LARGE SCALE GENOMIC DNA]</scope>
    <source>
        <strain evidence="3 4">G2</strain>
    </source>
</reference>
<feature type="domain" description="DUF58" evidence="2">
    <location>
        <begin position="51"/>
        <end position="268"/>
    </location>
</feature>
<evidence type="ECO:0000256" key="1">
    <source>
        <dbReference type="SAM" id="MobiDB-lite"/>
    </source>
</evidence>
<accession>A0A7D4TCT0</accession>
<feature type="region of interest" description="Disordered" evidence="1">
    <location>
        <begin position="27"/>
        <end position="51"/>
    </location>
</feature>